<name>A0A6C0HHY7_9ZZZZ</name>
<organism evidence="2">
    <name type="scientific">viral metagenome</name>
    <dbReference type="NCBI Taxonomy" id="1070528"/>
    <lineage>
        <taxon>unclassified sequences</taxon>
        <taxon>metagenomes</taxon>
        <taxon>organismal metagenomes</taxon>
    </lineage>
</organism>
<accession>A0A6C0HHY7</accession>
<evidence type="ECO:0000256" key="1">
    <source>
        <dbReference type="SAM" id="MobiDB-lite"/>
    </source>
</evidence>
<reference evidence="2" key="1">
    <citation type="journal article" date="2020" name="Nature">
        <title>Giant virus diversity and host interactions through global metagenomics.</title>
        <authorList>
            <person name="Schulz F."/>
            <person name="Roux S."/>
            <person name="Paez-Espino D."/>
            <person name="Jungbluth S."/>
            <person name="Walsh D.A."/>
            <person name="Denef V.J."/>
            <person name="McMahon K.D."/>
            <person name="Konstantinidis K.T."/>
            <person name="Eloe-Fadrosh E.A."/>
            <person name="Kyrpides N.C."/>
            <person name="Woyke T."/>
        </authorList>
    </citation>
    <scope>NUCLEOTIDE SEQUENCE</scope>
    <source>
        <strain evidence="2">GVMAG-M-3300023184-105</strain>
    </source>
</reference>
<dbReference type="AlphaFoldDB" id="A0A6C0HHY7"/>
<feature type="region of interest" description="Disordered" evidence="1">
    <location>
        <begin position="359"/>
        <end position="390"/>
    </location>
</feature>
<proteinExistence type="predicted"/>
<feature type="compositionally biased region" description="Acidic residues" evidence="1">
    <location>
        <begin position="368"/>
        <end position="384"/>
    </location>
</feature>
<sequence>MFAALEAIKNTLFAFTPLPSTVVRPMDTITSVIDDDVDDADSITEPIIDKPDPIPKESEQVDVFDKHPYTVKNLVSGEPEDFHYLHGENLAQSYDFCLNKGPMIKIHICMVAMDFQCNYSGEHLPFLRFLMEYGSSSIDFPKCEIICNAEGDAYTDDAKMSEMDTYFHNECKKRLLDFFAIEEQSIKIGDIGKLLNKSYRGYKEIGGGGIVVVFDITDFLNIPLRPSANPAWVVLDDFIEPVLPFSPKVLQFFREAEYMKQIRDPLNNLVEPPKSLYLYDTTNSRFMMKSEKSEWLEPRSFHPTYGDFYFFKQLTIGHNENAQVLNTYRKCVVFLKNYADFLENDESIALSGERISESAKSVGGSSDIDVDDLELSEDSEDEELDLSKSEYTKTEIQNNLPFVSLIMFSEKGEPVYCAKTESIFKEL</sequence>
<protein>
    <submittedName>
        <fullName evidence="2">Uncharacterized protein</fullName>
    </submittedName>
</protein>
<evidence type="ECO:0000313" key="2">
    <source>
        <dbReference type="EMBL" id="QHT79775.1"/>
    </source>
</evidence>
<dbReference type="EMBL" id="MN739955">
    <property type="protein sequence ID" value="QHT79775.1"/>
    <property type="molecule type" value="Genomic_DNA"/>
</dbReference>